<name>A0ABR7KFH6_9FIRM</name>
<organism evidence="1 2">
    <name type="scientific">Holdemanella hominis</name>
    <dbReference type="NCBI Taxonomy" id="2764327"/>
    <lineage>
        <taxon>Bacteria</taxon>
        <taxon>Bacillati</taxon>
        <taxon>Bacillota</taxon>
        <taxon>Erysipelotrichia</taxon>
        <taxon>Erysipelotrichales</taxon>
        <taxon>Erysipelotrichaceae</taxon>
        <taxon>Holdemanella</taxon>
    </lineage>
</organism>
<evidence type="ECO:0000313" key="1">
    <source>
        <dbReference type="EMBL" id="MBC6011467.1"/>
    </source>
</evidence>
<keyword evidence="2" id="KW-1185">Reference proteome</keyword>
<evidence type="ECO:0000313" key="2">
    <source>
        <dbReference type="Proteomes" id="UP000649075"/>
    </source>
</evidence>
<reference evidence="1 2" key="1">
    <citation type="submission" date="2020-08" db="EMBL/GenBank/DDBJ databases">
        <authorList>
            <person name="Liu C."/>
            <person name="Sun Q."/>
        </authorList>
    </citation>
    <scope>NUCLEOTIDE SEQUENCE [LARGE SCALE GENOMIC DNA]</scope>
    <source>
        <strain evidence="1 2">L34</strain>
    </source>
</reference>
<dbReference type="Proteomes" id="UP000649075">
    <property type="component" value="Unassembled WGS sequence"/>
</dbReference>
<gene>
    <name evidence="1" type="ORF">H8911_01665</name>
</gene>
<protein>
    <submittedName>
        <fullName evidence="1">Uncharacterized protein</fullName>
    </submittedName>
</protein>
<sequence>MLSDKDYELLDEVFQKLKQADNTCSDVVLDSEEVRVLVDEFDDFNHELVEIKKIVDEFEKEIGMKE</sequence>
<dbReference type="EMBL" id="JACRWH010000003">
    <property type="protein sequence ID" value="MBC6011467.1"/>
    <property type="molecule type" value="Genomic_DNA"/>
</dbReference>
<accession>A0ABR7KFH6</accession>
<dbReference type="RefSeq" id="WP_186998501.1">
    <property type="nucleotide sequence ID" value="NZ_JACRWH010000003.1"/>
</dbReference>
<comment type="caution">
    <text evidence="1">The sequence shown here is derived from an EMBL/GenBank/DDBJ whole genome shotgun (WGS) entry which is preliminary data.</text>
</comment>
<proteinExistence type="predicted"/>